<evidence type="ECO:0000313" key="2">
    <source>
        <dbReference type="Proteomes" id="UP000784880"/>
    </source>
</evidence>
<dbReference type="Proteomes" id="UP000784880">
    <property type="component" value="Unassembled WGS sequence"/>
</dbReference>
<evidence type="ECO:0008006" key="3">
    <source>
        <dbReference type="Google" id="ProtNLM"/>
    </source>
</evidence>
<accession>A0ABS6JGS1</accession>
<gene>
    <name evidence="1" type="ORF">KS419_14020</name>
</gene>
<sequence>MKIIISVAFIMLVAILGTSLAYLVGTTESEEYRYAETHAIEYVMGEYDITMESVSVDSIQYWEEEDRYAIRVNGADEGEMYEIALRLDDENDIAFLLDVTGQFDQYGLAYCH</sequence>
<comment type="caution">
    <text evidence="1">The sequence shown here is derived from an EMBL/GenBank/DDBJ whole genome shotgun (WGS) entry which is preliminary data.</text>
</comment>
<dbReference type="EMBL" id="JAHQCS010000112">
    <property type="protein sequence ID" value="MBU9712843.1"/>
    <property type="molecule type" value="Genomic_DNA"/>
</dbReference>
<protein>
    <recommendedName>
        <fullName evidence="3">DUF3139 domain-containing protein</fullName>
    </recommendedName>
</protein>
<organism evidence="1 2">
    <name type="scientific">Evansella tamaricis</name>
    <dbReference type="NCBI Taxonomy" id="2069301"/>
    <lineage>
        <taxon>Bacteria</taxon>
        <taxon>Bacillati</taxon>
        <taxon>Bacillota</taxon>
        <taxon>Bacilli</taxon>
        <taxon>Bacillales</taxon>
        <taxon>Bacillaceae</taxon>
        <taxon>Evansella</taxon>
    </lineage>
</organism>
<reference evidence="1 2" key="1">
    <citation type="submission" date="2021-06" db="EMBL/GenBank/DDBJ databases">
        <title>Bacillus sp. RD4P76, an endophyte from a halophyte.</title>
        <authorList>
            <person name="Sun J.-Q."/>
        </authorList>
    </citation>
    <scope>NUCLEOTIDE SEQUENCE [LARGE SCALE GENOMIC DNA]</scope>
    <source>
        <strain evidence="1 2">CGMCC 1.15917</strain>
    </source>
</reference>
<evidence type="ECO:0000313" key="1">
    <source>
        <dbReference type="EMBL" id="MBU9712843.1"/>
    </source>
</evidence>
<keyword evidence="2" id="KW-1185">Reference proteome</keyword>
<name>A0ABS6JGS1_9BACI</name>
<dbReference type="RefSeq" id="WP_217067020.1">
    <property type="nucleotide sequence ID" value="NZ_JAHQCS010000112.1"/>
</dbReference>
<proteinExistence type="predicted"/>